<evidence type="ECO:0000259" key="2">
    <source>
        <dbReference type="Pfam" id="PF01370"/>
    </source>
</evidence>
<dbReference type="Gene3D" id="3.40.50.720">
    <property type="entry name" value="NAD(P)-binding Rossmann-like Domain"/>
    <property type="match status" value="1"/>
</dbReference>
<proteinExistence type="inferred from homology"/>
<dbReference type="AlphaFoldDB" id="A0A6P0GF94"/>
<dbReference type="SUPFAM" id="SSF51735">
    <property type="entry name" value="NAD(P)-binding Rossmann-fold domains"/>
    <property type="match status" value="1"/>
</dbReference>
<comment type="caution">
    <text evidence="3">The sequence shown here is derived from an EMBL/GenBank/DDBJ whole genome shotgun (WGS) entry which is preliminary data.</text>
</comment>
<gene>
    <name evidence="3" type="ORF">GCU54_07680</name>
</gene>
<dbReference type="RefSeq" id="WP_163476060.1">
    <property type="nucleotide sequence ID" value="NZ_JAAGWE010000012.1"/>
</dbReference>
<dbReference type="InterPro" id="IPR001509">
    <property type="entry name" value="Epimerase_deHydtase"/>
</dbReference>
<feature type="domain" description="NAD-dependent epimerase/dehydratase" evidence="2">
    <location>
        <begin position="3"/>
        <end position="248"/>
    </location>
</feature>
<evidence type="ECO:0000256" key="1">
    <source>
        <dbReference type="ARBA" id="ARBA00007637"/>
    </source>
</evidence>
<dbReference type="InterPro" id="IPR036291">
    <property type="entry name" value="NAD(P)-bd_dom_sf"/>
</dbReference>
<evidence type="ECO:0000313" key="4">
    <source>
        <dbReference type="Proteomes" id="UP000471126"/>
    </source>
</evidence>
<protein>
    <submittedName>
        <fullName evidence="3">NAD-dependent epimerase/dehydratase family protein</fullName>
    </submittedName>
</protein>
<dbReference type="PANTHER" id="PTHR43000">
    <property type="entry name" value="DTDP-D-GLUCOSE 4,6-DEHYDRATASE-RELATED"/>
    <property type="match status" value="1"/>
</dbReference>
<accession>A0A6P0GF94</accession>
<reference evidence="3 4" key="1">
    <citation type="submission" date="2019-12" db="EMBL/GenBank/DDBJ databases">
        <title>WGS of CPCC 203550 I12A-02606.</title>
        <authorList>
            <person name="Jiang Z."/>
        </authorList>
    </citation>
    <scope>NUCLEOTIDE SEQUENCE [LARGE SCALE GENOMIC DNA]</scope>
    <source>
        <strain evidence="3 4">I12A-02606</strain>
    </source>
</reference>
<dbReference type="Proteomes" id="UP000471126">
    <property type="component" value="Unassembled WGS sequence"/>
</dbReference>
<name>A0A6P0GF94_9ACTN</name>
<dbReference type="EMBL" id="JAAGWE010000012">
    <property type="protein sequence ID" value="NEM05901.1"/>
    <property type="molecule type" value="Genomic_DNA"/>
</dbReference>
<comment type="similarity">
    <text evidence="1">Belongs to the NAD(P)-dependent epimerase/dehydratase family.</text>
</comment>
<organism evidence="3 4">
    <name type="scientific">Geodermatophilus normandii</name>
    <dbReference type="NCBI Taxonomy" id="1137989"/>
    <lineage>
        <taxon>Bacteria</taxon>
        <taxon>Bacillati</taxon>
        <taxon>Actinomycetota</taxon>
        <taxon>Actinomycetes</taxon>
        <taxon>Geodermatophilales</taxon>
        <taxon>Geodermatophilaceae</taxon>
        <taxon>Geodermatophilus</taxon>
    </lineage>
</organism>
<sequence length="325" mass="35062">MKVLVTGGSGFVGAALCAELLGAGHSVVVLDDGSRGRADRLAGLTGDLELVMGDVRSPADVRRAVDGCEVVWHLAYINGTRYFYERPDEVLDVGLRGALATVEAALAAGVRRYVLASTSEVYQEPARVPTDETETLRVPDVRNPRYSYGGGKIASELITLHLGGHRGLETVIFRPHNFYGPDMGHEHVIPEVVRRIVEMSDGLTRRTVDLPIQGDGTETRSFCYIEDGARGAFLAGEHGANGEIFHVGTERELPIRQLVELIGVALGVSITVRPGAPRPGGTSRRCPDISKLRGLGFEPKVELEEGLERTARWYAGHYLTAGVPG</sequence>
<dbReference type="Pfam" id="PF01370">
    <property type="entry name" value="Epimerase"/>
    <property type="match status" value="1"/>
</dbReference>
<evidence type="ECO:0000313" key="3">
    <source>
        <dbReference type="EMBL" id="NEM05901.1"/>
    </source>
</evidence>